<organism evidence="2 3">
    <name type="scientific">Niabella yanshanensis</name>
    <dbReference type="NCBI Taxonomy" id="577386"/>
    <lineage>
        <taxon>Bacteria</taxon>
        <taxon>Pseudomonadati</taxon>
        <taxon>Bacteroidota</taxon>
        <taxon>Chitinophagia</taxon>
        <taxon>Chitinophagales</taxon>
        <taxon>Chitinophagaceae</taxon>
        <taxon>Niabella</taxon>
    </lineage>
</organism>
<feature type="transmembrane region" description="Helical" evidence="1">
    <location>
        <begin position="7"/>
        <end position="26"/>
    </location>
</feature>
<proteinExistence type="predicted"/>
<accession>A0ABZ0WBR7</accession>
<keyword evidence="1" id="KW-0812">Transmembrane</keyword>
<dbReference type="Proteomes" id="UP001325680">
    <property type="component" value="Chromosome"/>
</dbReference>
<dbReference type="RefSeq" id="WP_114789383.1">
    <property type="nucleotide sequence ID" value="NZ_CP139960.1"/>
</dbReference>
<dbReference type="InterPro" id="IPR008620">
    <property type="entry name" value="FixH"/>
</dbReference>
<evidence type="ECO:0000313" key="3">
    <source>
        <dbReference type="Proteomes" id="UP001325680"/>
    </source>
</evidence>
<evidence type="ECO:0000256" key="1">
    <source>
        <dbReference type="SAM" id="Phobius"/>
    </source>
</evidence>
<dbReference type="EMBL" id="CP139960">
    <property type="protein sequence ID" value="WQD39989.1"/>
    <property type="molecule type" value="Genomic_DNA"/>
</dbReference>
<sequence>MSWGNRVIIILVVFVAGITFMVYLSMRQTNEVVDANYYEREMKYQQVIDGKKNLLALGDSVTIMNDGAVIKVAFPPSTITRLDSGSIQFMKLSNAKDDKFIPMSGNKTALYQIPLSYISKGLYKVRIDWSNQGTPYYHEQSFNIQ</sequence>
<keyword evidence="1" id="KW-1133">Transmembrane helix</keyword>
<keyword evidence="1" id="KW-0472">Membrane</keyword>
<name>A0ABZ0WBR7_9BACT</name>
<dbReference type="Pfam" id="PF05751">
    <property type="entry name" value="FixH"/>
    <property type="match status" value="1"/>
</dbReference>
<protein>
    <submittedName>
        <fullName evidence="2">FixH family protein</fullName>
    </submittedName>
</protein>
<evidence type="ECO:0000313" key="2">
    <source>
        <dbReference type="EMBL" id="WQD39989.1"/>
    </source>
</evidence>
<gene>
    <name evidence="2" type="ORF">U0035_07515</name>
</gene>
<reference evidence="2 3" key="1">
    <citation type="submission" date="2023-12" db="EMBL/GenBank/DDBJ databases">
        <title>Genome sequencing and assembly of bacterial species from a model synthetic community.</title>
        <authorList>
            <person name="Hogle S.L."/>
        </authorList>
    </citation>
    <scope>NUCLEOTIDE SEQUENCE [LARGE SCALE GENOMIC DNA]</scope>
    <source>
        <strain evidence="2 3">HAMBI_3031</strain>
    </source>
</reference>
<keyword evidence="3" id="KW-1185">Reference proteome</keyword>